<dbReference type="Proteomes" id="UP001589894">
    <property type="component" value="Unassembled WGS sequence"/>
</dbReference>
<dbReference type="Pfam" id="PF00155">
    <property type="entry name" value="Aminotran_1_2"/>
    <property type="match status" value="1"/>
</dbReference>
<dbReference type="Gene3D" id="3.40.640.10">
    <property type="entry name" value="Type I PLP-dependent aspartate aminotransferase-like (Major domain)"/>
    <property type="match status" value="1"/>
</dbReference>
<reference evidence="7 8" key="1">
    <citation type="submission" date="2024-09" db="EMBL/GenBank/DDBJ databases">
        <authorList>
            <person name="Sun Q."/>
            <person name="Mori K."/>
        </authorList>
    </citation>
    <scope>NUCLEOTIDE SEQUENCE [LARGE SCALE GENOMIC DNA]</scope>
    <source>
        <strain evidence="7 8">TBRC 2205</strain>
    </source>
</reference>
<keyword evidence="2 4" id="KW-0032">Aminotransferase</keyword>
<dbReference type="PANTHER" id="PTHR42832">
    <property type="entry name" value="AMINO ACID AMINOTRANSFERASE"/>
    <property type="match status" value="1"/>
</dbReference>
<comment type="cofactor">
    <cofactor evidence="1 4">
        <name>pyridoxal 5'-phosphate</name>
        <dbReference type="ChEBI" id="CHEBI:597326"/>
    </cofactor>
</comment>
<comment type="similarity">
    <text evidence="4">Belongs to the class-I pyridoxal-phosphate-dependent aminotransferase family.</text>
</comment>
<name>A0ABV6NX30_9ACTN</name>
<dbReference type="PROSITE" id="PS00105">
    <property type="entry name" value="AA_TRANSFER_CLASS_1"/>
    <property type="match status" value="1"/>
</dbReference>
<keyword evidence="3 4" id="KW-0808">Transferase</keyword>
<evidence type="ECO:0000256" key="5">
    <source>
        <dbReference type="SAM" id="MobiDB-lite"/>
    </source>
</evidence>
<dbReference type="InterPro" id="IPR050881">
    <property type="entry name" value="LL-DAP_aminotransferase"/>
</dbReference>
<sequence length="415" mass="43923">MEGLHHGELRVLRGPRLARRRLQGREDRQGHPVRGGAAAARGGALSRAGAGGRAVSARLPEFTWDALEKVGALAAGHPDGVINLSIGTPVDPVPEVIQAALAAGADAPGYPLTAGTPRLRRAITDWVARTCRTPDREFGVLPTIGSKELVAWLPTLLGLGPGDVVAVPRICYPTYEDGARLAGAETVRADSLTALGPDNRVRLIWVNSPSNPTGQVLPATHLRKVVDWARERGAVVASDECYLPLGWTAEPVSALAPEVTGGSYAGVLAVHSLSKRSNLAGYRAGFVAGDPALVAELLKVRKHAGMIVPAPVQAAMVAALDDERHAAAQRERYARRREVLREAFAGAGFEIEQSDGGLYLWVTSGEDCWATVEWLARRGILAAPGAFYGPAGERHVRVALTESDEKIAAVPSRLA</sequence>
<dbReference type="InterPro" id="IPR004838">
    <property type="entry name" value="NHTrfase_class1_PyrdxlP-BS"/>
</dbReference>
<evidence type="ECO:0000256" key="4">
    <source>
        <dbReference type="RuleBase" id="RU000481"/>
    </source>
</evidence>
<dbReference type="EC" id="2.6.1.-" evidence="4"/>
<dbReference type="SUPFAM" id="SSF53383">
    <property type="entry name" value="PLP-dependent transferases"/>
    <property type="match status" value="1"/>
</dbReference>
<dbReference type="InterPro" id="IPR015422">
    <property type="entry name" value="PyrdxlP-dep_Trfase_small"/>
</dbReference>
<gene>
    <name evidence="7" type="primary">dapC</name>
    <name evidence="7" type="ORF">ACFFHU_14445</name>
</gene>
<dbReference type="InterPro" id="IPR019880">
    <property type="entry name" value="OxyQ"/>
</dbReference>
<proteinExistence type="inferred from homology"/>
<organism evidence="7 8">
    <name type="scientific">Plantactinospora siamensis</name>
    <dbReference type="NCBI Taxonomy" id="555372"/>
    <lineage>
        <taxon>Bacteria</taxon>
        <taxon>Bacillati</taxon>
        <taxon>Actinomycetota</taxon>
        <taxon>Actinomycetes</taxon>
        <taxon>Micromonosporales</taxon>
        <taxon>Micromonosporaceae</taxon>
        <taxon>Plantactinospora</taxon>
    </lineage>
</organism>
<dbReference type="CDD" id="cd00609">
    <property type="entry name" value="AAT_like"/>
    <property type="match status" value="1"/>
</dbReference>
<dbReference type="RefSeq" id="WP_377339051.1">
    <property type="nucleotide sequence ID" value="NZ_JBHLUE010000011.1"/>
</dbReference>
<dbReference type="GO" id="GO:0009016">
    <property type="term" value="F:succinyldiaminopimelate transaminase activity"/>
    <property type="evidence" value="ECO:0007669"/>
    <property type="project" value="UniProtKB-EC"/>
</dbReference>
<feature type="domain" description="Aminotransferase class I/classII large" evidence="6">
    <location>
        <begin position="81"/>
        <end position="408"/>
    </location>
</feature>
<comment type="caution">
    <text evidence="7">The sequence shown here is derived from an EMBL/GenBank/DDBJ whole genome shotgun (WGS) entry which is preliminary data.</text>
</comment>
<protein>
    <recommendedName>
        <fullName evidence="4">Aminotransferase</fullName>
        <ecNumber evidence="4">2.6.1.-</ecNumber>
    </recommendedName>
</protein>
<evidence type="ECO:0000256" key="2">
    <source>
        <dbReference type="ARBA" id="ARBA00022576"/>
    </source>
</evidence>
<evidence type="ECO:0000259" key="6">
    <source>
        <dbReference type="Pfam" id="PF00155"/>
    </source>
</evidence>
<dbReference type="PANTHER" id="PTHR42832:SF3">
    <property type="entry name" value="L-GLUTAMINE--4-(METHYLSULFANYL)-2-OXOBUTANOATE AMINOTRANSFERASE"/>
    <property type="match status" value="1"/>
</dbReference>
<accession>A0ABV6NX30</accession>
<evidence type="ECO:0000256" key="3">
    <source>
        <dbReference type="ARBA" id="ARBA00022679"/>
    </source>
</evidence>
<feature type="compositionally biased region" description="Low complexity" evidence="5">
    <location>
        <begin position="34"/>
        <end position="44"/>
    </location>
</feature>
<dbReference type="Gene3D" id="3.90.1150.10">
    <property type="entry name" value="Aspartate Aminotransferase, domain 1"/>
    <property type="match status" value="1"/>
</dbReference>
<dbReference type="InterPro" id="IPR004839">
    <property type="entry name" value="Aminotransferase_I/II_large"/>
</dbReference>
<feature type="region of interest" description="Disordered" evidence="5">
    <location>
        <begin position="15"/>
        <end position="44"/>
    </location>
</feature>
<evidence type="ECO:0000313" key="8">
    <source>
        <dbReference type="Proteomes" id="UP001589894"/>
    </source>
</evidence>
<evidence type="ECO:0000256" key="1">
    <source>
        <dbReference type="ARBA" id="ARBA00001933"/>
    </source>
</evidence>
<keyword evidence="8" id="KW-1185">Reference proteome</keyword>
<evidence type="ECO:0000313" key="7">
    <source>
        <dbReference type="EMBL" id="MFC0565330.1"/>
    </source>
</evidence>
<dbReference type="InterPro" id="IPR015421">
    <property type="entry name" value="PyrdxlP-dep_Trfase_major"/>
</dbReference>
<dbReference type="InterPro" id="IPR015424">
    <property type="entry name" value="PyrdxlP-dep_Trfase"/>
</dbReference>
<dbReference type="EMBL" id="JBHLUE010000011">
    <property type="protein sequence ID" value="MFC0565330.1"/>
    <property type="molecule type" value="Genomic_DNA"/>
</dbReference>
<dbReference type="NCBIfam" id="TIGR03539">
    <property type="entry name" value="DapC_actino"/>
    <property type="match status" value="1"/>
</dbReference>